<name>A0A9P9WRH3_9PEZI</name>
<accession>A0A9P9WRH3</accession>
<comment type="caution">
    <text evidence="2">The sequence shown here is derived from an EMBL/GenBank/DDBJ whole genome shotgun (WGS) entry which is preliminary data.</text>
</comment>
<reference evidence="2" key="1">
    <citation type="submission" date="2021-03" db="EMBL/GenBank/DDBJ databases">
        <title>Revisited historic fungal species revealed as producer of novel bioactive compounds through whole genome sequencing and comparative genomics.</title>
        <authorList>
            <person name="Vignolle G.A."/>
            <person name="Hochenegger N."/>
            <person name="Mach R.L."/>
            <person name="Mach-Aigner A.R."/>
            <person name="Javad Rahimi M."/>
            <person name="Salim K.A."/>
            <person name="Chan C.M."/>
            <person name="Lim L.B.L."/>
            <person name="Cai F."/>
            <person name="Druzhinina I.S."/>
            <person name="U'Ren J.M."/>
            <person name="Derntl C."/>
        </authorList>
    </citation>
    <scope>NUCLEOTIDE SEQUENCE</scope>
    <source>
        <strain evidence="2">TUCIM 5799</strain>
    </source>
</reference>
<dbReference type="AlphaFoldDB" id="A0A9P9WRH3"/>
<sequence length="704" mass="78516">MAGTRHRRAASNSTVATVDEQALTYYKETQVIRPAPANVHPNDWPLFLLTEAAVYNRHGQLANLLEADLEGPFMIRGLLAVESDQSKLLMRGHTRSRLVWIEMPRVYSYSFGLKEETGMPVLWAQGECCHLEIVPSERYEPIASTMFQGIVMHYAILDLYLEQVELLKAARPKAKKRKFDVQDVQDAQLPIRDILYGYAAAVGDGSTEEEVTQRCKDQARFLLAQFPKGTGFHAWLGRQFPDIVQRLGKKPDPSAEVTFAEPALPEADPTRQKSSSAERRDAKGKGKAVPSTRGSSNAQSDRTEASSDDQRGSRARSAKSRQKSVPKSVKDESPDQVDIGMQDFARKPVALPARVKNSAQSSDTPAEPQSALSAVIDVLNDEREKALDAFNTGAKQKKHPDSIPHTAWLTKLYLAMSISNYAAKAEIMQYHAGGLTQHLGPEWKDSELYKWAKKNANIKPRYEHITEEQILKIRRRQRMPDASSRDGKSTAASTSQTPETSGKQPRRGRPSGKAAVLRPSLGGSSKRLRDDDDNDEDILAMETDTFPRKKSARTSQYFADGDDDVDSDAVTSLDDDDDEDSGDKEPLARLVVHAEPLPSITPKGPNHTWSCEEPDCEYVVRGANDQDGQELIRRHYEEHEKEASDEAKERELSQVNLAMQESGGHLPINHLLDKIRKATYKKPADQVELNGRVVPQPIKRSLLI</sequence>
<protein>
    <submittedName>
        <fullName evidence="2">Uncharacterized protein</fullName>
    </submittedName>
</protein>
<evidence type="ECO:0000256" key="1">
    <source>
        <dbReference type="SAM" id="MobiDB-lite"/>
    </source>
</evidence>
<feature type="region of interest" description="Disordered" evidence="1">
    <location>
        <begin position="247"/>
        <end position="337"/>
    </location>
</feature>
<organism evidence="2 3">
    <name type="scientific">Neoarthrinium moseri</name>
    <dbReference type="NCBI Taxonomy" id="1658444"/>
    <lineage>
        <taxon>Eukaryota</taxon>
        <taxon>Fungi</taxon>
        <taxon>Dikarya</taxon>
        <taxon>Ascomycota</taxon>
        <taxon>Pezizomycotina</taxon>
        <taxon>Sordariomycetes</taxon>
        <taxon>Xylariomycetidae</taxon>
        <taxon>Amphisphaeriales</taxon>
        <taxon>Apiosporaceae</taxon>
        <taxon>Neoarthrinium</taxon>
    </lineage>
</organism>
<feature type="region of interest" description="Disordered" evidence="1">
    <location>
        <begin position="549"/>
        <end position="585"/>
    </location>
</feature>
<feature type="compositionally biased region" description="Basic residues" evidence="1">
    <location>
        <begin position="313"/>
        <end position="324"/>
    </location>
</feature>
<gene>
    <name evidence="2" type="ORF">JX265_004033</name>
</gene>
<evidence type="ECO:0000313" key="3">
    <source>
        <dbReference type="Proteomes" id="UP000829685"/>
    </source>
</evidence>
<proteinExistence type="predicted"/>
<feature type="compositionally biased region" description="Acidic residues" evidence="1">
    <location>
        <begin position="560"/>
        <end position="582"/>
    </location>
</feature>
<feature type="compositionally biased region" description="Basic and acidic residues" evidence="1">
    <location>
        <begin position="301"/>
        <end position="312"/>
    </location>
</feature>
<feature type="compositionally biased region" description="Basic and acidic residues" evidence="1">
    <location>
        <begin position="268"/>
        <end position="284"/>
    </location>
</feature>
<feature type="compositionally biased region" description="Polar residues" evidence="1">
    <location>
        <begin position="490"/>
        <end position="503"/>
    </location>
</feature>
<feature type="region of interest" description="Disordered" evidence="1">
    <location>
        <begin position="469"/>
        <end position="535"/>
    </location>
</feature>
<dbReference type="Proteomes" id="UP000829685">
    <property type="component" value="Unassembled WGS sequence"/>
</dbReference>
<keyword evidence="3" id="KW-1185">Reference proteome</keyword>
<dbReference type="EMBL" id="JAFIMR010000007">
    <property type="protein sequence ID" value="KAI1876507.1"/>
    <property type="molecule type" value="Genomic_DNA"/>
</dbReference>
<evidence type="ECO:0000313" key="2">
    <source>
        <dbReference type="EMBL" id="KAI1876507.1"/>
    </source>
</evidence>